<evidence type="ECO:0000313" key="1">
    <source>
        <dbReference type="EMBL" id="QYT00289.1"/>
    </source>
</evidence>
<name>A0A8G0LFC2_9HYPO</name>
<reference evidence="1 2" key="1">
    <citation type="journal article" date="2021" name="BMC Genomics">
        <title>Telomere-to-telomere genome assembly of asparaginase-producing Trichoderma simmonsii.</title>
        <authorList>
            <person name="Chung D."/>
            <person name="Kwon Y.M."/>
            <person name="Yang Y."/>
        </authorList>
    </citation>
    <scope>NUCLEOTIDE SEQUENCE [LARGE SCALE GENOMIC DNA]</scope>
    <source>
        <strain evidence="1 2">GH-Sj1</strain>
    </source>
</reference>
<protein>
    <submittedName>
        <fullName evidence="1">Uncharacterized protein</fullName>
    </submittedName>
</protein>
<gene>
    <name evidence="1" type="ORF">H0G86_007379</name>
</gene>
<keyword evidence="2" id="KW-1185">Reference proteome</keyword>
<evidence type="ECO:0000313" key="2">
    <source>
        <dbReference type="Proteomes" id="UP000826661"/>
    </source>
</evidence>
<dbReference type="AlphaFoldDB" id="A0A8G0LFC2"/>
<dbReference type="EMBL" id="CP075867">
    <property type="protein sequence ID" value="QYT00289.1"/>
    <property type="molecule type" value="Genomic_DNA"/>
</dbReference>
<dbReference type="Proteomes" id="UP000826661">
    <property type="component" value="Chromosome IV"/>
</dbReference>
<organism evidence="1 2">
    <name type="scientific">Trichoderma simmonsii</name>
    <dbReference type="NCBI Taxonomy" id="1491479"/>
    <lineage>
        <taxon>Eukaryota</taxon>
        <taxon>Fungi</taxon>
        <taxon>Dikarya</taxon>
        <taxon>Ascomycota</taxon>
        <taxon>Pezizomycotina</taxon>
        <taxon>Sordariomycetes</taxon>
        <taxon>Hypocreomycetidae</taxon>
        <taxon>Hypocreales</taxon>
        <taxon>Hypocreaceae</taxon>
        <taxon>Trichoderma</taxon>
    </lineage>
</organism>
<accession>A0A8G0LFC2</accession>
<sequence>MTKAKDPLRGFVKQLVSGKEEQEKLDSIMRDLRYAKQDLDQRSRIIRENEATEWALQVNTPIGVDVWKDMDSVTIERNKATGNASQWNYPMVSVDAFLAALEMRRPAGPD</sequence>
<proteinExistence type="predicted"/>